<accession>A0A6A3BXZ7</accession>
<feature type="region of interest" description="Disordered" evidence="1">
    <location>
        <begin position="109"/>
        <end position="207"/>
    </location>
</feature>
<gene>
    <name evidence="2" type="ORF">F3Y22_tig00018093pilonHSYRG00028</name>
</gene>
<organism evidence="2 3">
    <name type="scientific">Hibiscus syriacus</name>
    <name type="common">Rose of Sharon</name>
    <dbReference type="NCBI Taxonomy" id="106335"/>
    <lineage>
        <taxon>Eukaryota</taxon>
        <taxon>Viridiplantae</taxon>
        <taxon>Streptophyta</taxon>
        <taxon>Embryophyta</taxon>
        <taxon>Tracheophyta</taxon>
        <taxon>Spermatophyta</taxon>
        <taxon>Magnoliopsida</taxon>
        <taxon>eudicotyledons</taxon>
        <taxon>Gunneridae</taxon>
        <taxon>Pentapetalae</taxon>
        <taxon>rosids</taxon>
        <taxon>malvids</taxon>
        <taxon>Malvales</taxon>
        <taxon>Malvaceae</taxon>
        <taxon>Malvoideae</taxon>
        <taxon>Hibiscus</taxon>
    </lineage>
</organism>
<feature type="compositionally biased region" description="Low complexity" evidence="1">
    <location>
        <begin position="179"/>
        <end position="192"/>
    </location>
</feature>
<protein>
    <submittedName>
        <fullName evidence="2">E3 ubiquitin-protein ligase RHF2A</fullName>
    </submittedName>
</protein>
<dbReference type="EMBL" id="VEPZ02000678">
    <property type="protein sequence ID" value="KAE8720811.1"/>
    <property type="molecule type" value="Genomic_DNA"/>
</dbReference>
<evidence type="ECO:0000256" key="1">
    <source>
        <dbReference type="SAM" id="MobiDB-lite"/>
    </source>
</evidence>
<evidence type="ECO:0000313" key="2">
    <source>
        <dbReference type="EMBL" id="KAE8720811.1"/>
    </source>
</evidence>
<comment type="caution">
    <text evidence="2">The sequence shown here is derived from an EMBL/GenBank/DDBJ whole genome shotgun (WGS) entry which is preliminary data.</text>
</comment>
<dbReference type="AlphaFoldDB" id="A0A6A3BXZ7"/>
<feature type="compositionally biased region" description="Polar residues" evidence="1">
    <location>
        <begin position="140"/>
        <end position="154"/>
    </location>
</feature>
<evidence type="ECO:0000313" key="3">
    <source>
        <dbReference type="Proteomes" id="UP000436088"/>
    </source>
</evidence>
<feature type="compositionally biased region" description="Low complexity" evidence="1">
    <location>
        <begin position="155"/>
        <end position="172"/>
    </location>
</feature>
<proteinExistence type="predicted"/>
<sequence>MEDNDSEARLNSAAAFVEGESRMLVMMPAVYASKHSAKAIHPRCQRSSQCPMCWQPISLKDPTSQELLDAVERERSFRFNPSRNATIFHHPTVGDFELQHHLAASAAMGRARHISRREPLRNRSSAQGRRPQFFVFAHSNEPSSNDPVASLSPTLSGADQQSALASGSGALSVNNQWTSSNYRSPSPSSPNSQDRAGPSEAQSFPESLKSRFNAISTRYIESISTSTRGWKERFFSRNTSMEDIGPEVRREVNPGIATVSRMMERLETRDNRNSTDTITRTFRE</sequence>
<dbReference type="Proteomes" id="UP000436088">
    <property type="component" value="Unassembled WGS sequence"/>
</dbReference>
<keyword evidence="3" id="KW-1185">Reference proteome</keyword>
<reference evidence="2" key="1">
    <citation type="submission" date="2019-09" db="EMBL/GenBank/DDBJ databases">
        <title>Draft genome information of white flower Hibiscus syriacus.</title>
        <authorList>
            <person name="Kim Y.-M."/>
        </authorList>
    </citation>
    <scope>NUCLEOTIDE SEQUENCE [LARGE SCALE GENOMIC DNA]</scope>
    <source>
        <strain evidence="2">YM2019G1</strain>
    </source>
</reference>
<name>A0A6A3BXZ7_HIBSY</name>